<evidence type="ECO:0000256" key="2">
    <source>
        <dbReference type="ARBA" id="ARBA00022723"/>
    </source>
</evidence>
<sequence length="129" mass="14413">MEEWTSKTCITFKKRTNERGYANFKLGSGCSSYVGRTGSRQDINLARGCWHRGIVAHEIGNKFNFNKYNRGTIDSLGTKYDYGSVMHYGGRAFSKNGKPTIVSKQSGETAVQTRTVDAPGWNAKYLQLS</sequence>
<evidence type="ECO:0000256" key="3">
    <source>
        <dbReference type="ARBA" id="ARBA00022801"/>
    </source>
</evidence>
<comment type="cofactor">
    <cofactor evidence="7">
        <name>Zn(2+)</name>
        <dbReference type="ChEBI" id="CHEBI:29105"/>
    </cofactor>
    <text evidence="7">Binds 1 zinc ion per subunit.</text>
</comment>
<dbReference type="InterPro" id="IPR006026">
    <property type="entry name" value="Peptidase_Metallo"/>
</dbReference>
<evidence type="ECO:0000256" key="7">
    <source>
        <dbReference type="RuleBase" id="RU361183"/>
    </source>
</evidence>
<dbReference type="SUPFAM" id="SSF55486">
    <property type="entry name" value="Metalloproteases ('zincins'), catalytic domain"/>
    <property type="match status" value="1"/>
</dbReference>
<name>A0A9X0A7U0_9CNID</name>
<dbReference type="SMART" id="SM00235">
    <property type="entry name" value="ZnMc"/>
    <property type="match status" value="1"/>
</dbReference>
<protein>
    <recommendedName>
        <fullName evidence="7">Metalloendopeptidase</fullName>
        <ecNumber evidence="7">3.4.24.-</ecNumber>
    </recommendedName>
</protein>
<dbReference type="EMBL" id="MU825399">
    <property type="protein sequence ID" value="KAJ7393129.1"/>
    <property type="molecule type" value="Genomic_DNA"/>
</dbReference>
<organism evidence="9 10">
    <name type="scientific">Desmophyllum pertusum</name>
    <dbReference type="NCBI Taxonomy" id="174260"/>
    <lineage>
        <taxon>Eukaryota</taxon>
        <taxon>Metazoa</taxon>
        <taxon>Cnidaria</taxon>
        <taxon>Anthozoa</taxon>
        <taxon>Hexacorallia</taxon>
        <taxon>Scleractinia</taxon>
        <taxon>Caryophylliina</taxon>
        <taxon>Caryophylliidae</taxon>
        <taxon>Desmophyllum</taxon>
    </lineage>
</organism>
<evidence type="ECO:0000256" key="6">
    <source>
        <dbReference type="PROSITE-ProRule" id="PRU01211"/>
    </source>
</evidence>
<dbReference type="GO" id="GO:0008270">
    <property type="term" value="F:zinc ion binding"/>
    <property type="evidence" value="ECO:0007669"/>
    <property type="project" value="InterPro"/>
</dbReference>
<keyword evidence="4 7" id="KW-0862">Zinc</keyword>
<gene>
    <name evidence="9" type="ORF">OS493_008429</name>
</gene>
<keyword evidence="10" id="KW-1185">Reference proteome</keyword>
<dbReference type="OrthoDB" id="291007at2759"/>
<dbReference type="Proteomes" id="UP001163046">
    <property type="component" value="Unassembled WGS sequence"/>
</dbReference>
<dbReference type="AlphaFoldDB" id="A0A9X0A7U0"/>
<dbReference type="EC" id="3.4.24.-" evidence="7"/>
<keyword evidence="5 7" id="KW-0482">Metalloprotease</keyword>
<evidence type="ECO:0000256" key="1">
    <source>
        <dbReference type="ARBA" id="ARBA00022670"/>
    </source>
</evidence>
<comment type="caution">
    <text evidence="9">The sequence shown here is derived from an EMBL/GenBank/DDBJ whole genome shotgun (WGS) entry which is preliminary data.</text>
</comment>
<evidence type="ECO:0000256" key="5">
    <source>
        <dbReference type="ARBA" id="ARBA00023049"/>
    </source>
</evidence>
<evidence type="ECO:0000256" key="4">
    <source>
        <dbReference type="ARBA" id="ARBA00022833"/>
    </source>
</evidence>
<evidence type="ECO:0000313" key="9">
    <source>
        <dbReference type="EMBL" id="KAJ7393129.1"/>
    </source>
</evidence>
<dbReference type="PRINTS" id="PR00480">
    <property type="entry name" value="ASTACIN"/>
</dbReference>
<dbReference type="PANTHER" id="PTHR10127">
    <property type="entry name" value="DISCOIDIN, CUB, EGF, LAMININ , AND ZINC METALLOPROTEASE DOMAIN CONTAINING"/>
    <property type="match status" value="1"/>
</dbReference>
<dbReference type="PANTHER" id="PTHR10127:SF780">
    <property type="entry name" value="METALLOENDOPEPTIDASE"/>
    <property type="match status" value="1"/>
</dbReference>
<dbReference type="InterPro" id="IPR024079">
    <property type="entry name" value="MetalloPept_cat_dom_sf"/>
</dbReference>
<evidence type="ECO:0000259" key="8">
    <source>
        <dbReference type="PROSITE" id="PS51864"/>
    </source>
</evidence>
<keyword evidence="2 7" id="KW-0479">Metal-binding</keyword>
<dbReference type="Gene3D" id="3.40.390.10">
    <property type="entry name" value="Collagenase (Catalytic Domain)"/>
    <property type="match status" value="2"/>
</dbReference>
<feature type="domain" description="Peptidase M12A" evidence="8">
    <location>
        <begin position="1"/>
        <end position="129"/>
    </location>
</feature>
<comment type="caution">
    <text evidence="6">Lacks conserved residue(s) required for the propagation of feature annotation.</text>
</comment>
<dbReference type="InterPro" id="IPR001506">
    <property type="entry name" value="Peptidase_M12A"/>
</dbReference>
<keyword evidence="1 7" id="KW-0645">Protease</keyword>
<feature type="active site" evidence="6">
    <location>
        <position position="58"/>
    </location>
</feature>
<keyword evidence="3 7" id="KW-0378">Hydrolase</keyword>
<proteinExistence type="predicted"/>
<accession>A0A9X0A7U0</accession>
<dbReference type="GO" id="GO:0004222">
    <property type="term" value="F:metalloendopeptidase activity"/>
    <property type="evidence" value="ECO:0007669"/>
    <property type="project" value="UniProtKB-UniRule"/>
</dbReference>
<dbReference type="Pfam" id="PF01400">
    <property type="entry name" value="Astacin"/>
    <property type="match status" value="2"/>
</dbReference>
<dbReference type="PROSITE" id="PS51864">
    <property type="entry name" value="ASTACIN"/>
    <property type="match status" value="1"/>
</dbReference>
<reference evidence="9" key="1">
    <citation type="submission" date="2023-01" db="EMBL/GenBank/DDBJ databases">
        <title>Genome assembly of the deep-sea coral Lophelia pertusa.</title>
        <authorList>
            <person name="Herrera S."/>
            <person name="Cordes E."/>
        </authorList>
    </citation>
    <scope>NUCLEOTIDE SEQUENCE</scope>
    <source>
        <strain evidence="9">USNM1676648</strain>
        <tissue evidence="9">Polyp</tissue>
    </source>
</reference>
<evidence type="ECO:0000313" key="10">
    <source>
        <dbReference type="Proteomes" id="UP001163046"/>
    </source>
</evidence>
<dbReference type="GO" id="GO:0006508">
    <property type="term" value="P:proteolysis"/>
    <property type="evidence" value="ECO:0007669"/>
    <property type="project" value="UniProtKB-KW"/>
</dbReference>